<dbReference type="InterPro" id="IPR026870">
    <property type="entry name" value="Zinc_ribbon_dom"/>
</dbReference>
<reference evidence="4 5" key="1">
    <citation type="journal article" date="2016" name="Nat. Commun.">
        <title>Thousands of microbial genomes shed light on interconnected biogeochemical processes in an aquifer system.</title>
        <authorList>
            <person name="Anantharaman K."/>
            <person name="Brown C.T."/>
            <person name="Hug L.A."/>
            <person name="Sharon I."/>
            <person name="Castelle C.J."/>
            <person name="Probst A.J."/>
            <person name="Thomas B.C."/>
            <person name="Singh A."/>
            <person name="Wilkins M.J."/>
            <person name="Karaoz U."/>
            <person name="Brodie E.L."/>
            <person name="Williams K.H."/>
            <person name="Hubbard S.S."/>
            <person name="Banfield J.F."/>
        </authorList>
    </citation>
    <scope>NUCLEOTIDE SEQUENCE [LARGE SCALE GENOMIC DNA]</scope>
</reference>
<evidence type="ECO:0000313" key="5">
    <source>
        <dbReference type="Proteomes" id="UP000178492"/>
    </source>
</evidence>
<evidence type="ECO:0000313" key="4">
    <source>
        <dbReference type="EMBL" id="OGD90983.1"/>
    </source>
</evidence>
<evidence type="ECO:0000256" key="2">
    <source>
        <dbReference type="SAM" id="Phobius"/>
    </source>
</evidence>
<protein>
    <recommendedName>
        <fullName evidence="3">Zinc-ribbon domain-containing protein</fullName>
    </recommendedName>
</protein>
<name>A0A1F5GGJ3_9BACT</name>
<sequence>MYCASCGKKIPEKAKFCTYCGEVADLDSKVSEAPKTEKKPPSRGRKIASYIILIIIFSLLSAFAAESSDPSNKSIAIIFGVGAGILWLFLLYELARVFFKSLGGTGNIFGKIFSFFVKKPKYAIGFLAILLILIVVFGMKISDFKYKQIKPNLDLIQDNLTELFVNKSVGDAIAAGKSAPYSLQKVGENAQTVSERLTALNSPSRLSDYQLAANDWADAMVTFSKDQKNWDTLGQDPGPFTLKLTNPQAQGLLKSSVEQIASLKDYGDDAISRTDKQAMRYIAAKLQVQSYWIDGIDQSTNPSFLSLEISPVYALGRKIPVGTLKRRNPCISKTVCAGDVKKMAQGVYMSALGYVVGEKDAGTSWDNAWKDAEPLIDASGYSMGGVGITQGDKNQPQYPPAVQAFFNECTSKGGIVGGTGGVKERLPTTEDGRTCKYQNGACWDMLTYSGGRYMGGNPGCPERGLVPRIVQKEPEPSDGSGPKPTSQVQPTQKPQATWDGTYSVNANVGCNIPGIYSSGLLPSATNFTVKGNRVFDAQGGSYPIDSSGQARMVINVNASGISVQAVQSYAFYQSGGQAQVKGNITVSGGGAVEGQSFSLNCQGSYSGRRTSS</sequence>
<dbReference type="EMBL" id="MFBE01000026">
    <property type="protein sequence ID" value="OGD90983.1"/>
    <property type="molecule type" value="Genomic_DNA"/>
</dbReference>
<comment type="caution">
    <text evidence="4">The sequence shown here is derived from an EMBL/GenBank/DDBJ whole genome shotgun (WGS) entry which is preliminary data.</text>
</comment>
<feature type="compositionally biased region" description="Polar residues" evidence="1">
    <location>
        <begin position="483"/>
        <end position="499"/>
    </location>
</feature>
<keyword evidence="2" id="KW-0472">Membrane</keyword>
<feature type="transmembrane region" description="Helical" evidence="2">
    <location>
        <begin position="47"/>
        <end position="65"/>
    </location>
</feature>
<dbReference type="STRING" id="1797715.A3D81_00075"/>
<dbReference type="AlphaFoldDB" id="A0A1F5GGJ3"/>
<accession>A0A1F5GGJ3</accession>
<evidence type="ECO:0000259" key="3">
    <source>
        <dbReference type="Pfam" id="PF13240"/>
    </source>
</evidence>
<dbReference type="Pfam" id="PF13240">
    <property type="entry name" value="Zn_Ribbon_1"/>
    <property type="match status" value="1"/>
</dbReference>
<proteinExistence type="predicted"/>
<feature type="domain" description="Zinc-ribbon" evidence="3">
    <location>
        <begin position="2"/>
        <end position="21"/>
    </location>
</feature>
<feature type="transmembrane region" description="Helical" evidence="2">
    <location>
        <begin position="120"/>
        <end position="139"/>
    </location>
</feature>
<feature type="region of interest" description="Disordered" evidence="1">
    <location>
        <begin position="471"/>
        <end position="499"/>
    </location>
</feature>
<feature type="transmembrane region" description="Helical" evidence="2">
    <location>
        <begin position="77"/>
        <end position="99"/>
    </location>
</feature>
<keyword evidence="2" id="KW-1133">Transmembrane helix</keyword>
<gene>
    <name evidence="4" type="ORF">A3D81_00075</name>
</gene>
<organism evidence="4 5">
    <name type="scientific">Candidatus Curtissbacteria bacterium RIFCSPHIGHO2_02_FULL_40_17</name>
    <dbReference type="NCBI Taxonomy" id="1797715"/>
    <lineage>
        <taxon>Bacteria</taxon>
        <taxon>Candidatus Curtissiibacteriota</taxon>
    </lineage>
</organism>
<keyword evidence="2" id="KW-0812">Transmembrane</keyword>
<dbReference type="Proteomes" id="UP000178492">
    <property type="component" value="Unassembled WGS sequence"/>
</dbReference>
<evidence type="ECO:0000256" key="1">
    <source>
        <dbReference type="SAM" id="MobiDB-lite"/>
    </source>
</evidence>